<dbReference type="RefSeq" id="WP_096863043.1">
    <property type="nucleotide sequence ID" value="NZ_CP023668.1"/>
</dbReference>
<evidence type="ECO:0000256" key="7">
    <source>
        <dbReference type="ARBA" id="ARBA00023061"/>
    </source>
</evidence>
<name>A0A291ISM4_9MOLU</name>
<dbReference type="EMBL" id="CP023668">
    <property type="protein sequence ID" value="ATG97753.1"/>
    <property type="molecule type" value="Genomic_DNA"/>
</dbReference>
<evidence type="ECO:0000256" key="4">
    <source>
        <dbReference type="ARBA" id="ARBA00013204"/>
    </source>
</evidence>
<sequence>MAIKLTSYSSIASLSSGDWDGYFSYKEIKKTGNTGVGTFDQGNGEMIAIDGNYYQLLSDGSVNAVHDDWTAPYAVNVNFTPEFAIEMGEVSQTEYLNKMLGEIAKHGKQYMYAIRITGEWSEITSRTVSTIPKPYPTIKEINNIQRVRTFDNIKGNIVGFYTPPYLNTVSVDGFHQHFINDTRDCGGHILDFKAKKMKIEFTRVNDIELKINNHDLNYHDSLQAEIEAAEKAK</sequence>
<dbReference type="NCBIfam" id="TIGR01252">
    <property type="entry name" value="acetolac_decarb"/>
    <property type="match status" value="1"/>
</dbReference>
<dbReference type="PANTHER" id="PTHR35524:SF1">
    <property type="entry name" value="ALPHA-ACETOLACTATE DECARBOXYLASE"/>
    <property type="match status" value="1"/>
</dbReference>
<reference evidence="10 11" key="1">
    <citation type="submission" date="2017-09" db="EMBL/GenBank/DDBJ databases">
        <title>SPAdes assembly of the Mesoplasma lactucae genome.</title>
        <authorList>
            <person name="Knight T.F."/>
            <person name="Rubinstein R."/>
            <person name="Citino T."/>
        </authorList>
    </citation>
    <scope>NUCLEOTIDE SEQUENCE [LARGE SCALE GENOMIC DNA]</scope>
    <source>
        <strain evidence="10 11">831-C4</strain>
    </source>
</reference>
<organism evidence="10 11">
    <name type="scientific">Mesoplasma lactucae ATCC 49193</name>
    <dbReference type="NCBI Taxonomy" id="81460"/>
    <lineage>
        <taxon>Bacteria</taxon>
        <taxon>Bacillati</taxon>
        <taxon>Mycoplasmatota</taxon>
        <taxon>Mollicutes</taxon>
        <taxon>Entomoplasmatales</taxon>
        <taxon>Entomoplasmataceae</taxon>
        <taxon>Mesoplasma</taxon>
    </lineage>
</organism>
<dbReference type="UniPathway" id="UPA00626">
    <property type="reaction ID" value="UER00678"/>
</dbReference>
<dbReference type="OrthoDB" id="8612680at2"/>
<dbReference type="PIRSF" id="PIRSF001332">
    <property type="entry name" value="Acetolac_decarb"/>
    <property type="match status" value="1"/>
</dbReference>
<gene>
    <name evidence="10" type="primary">budA</name>
    <name evidence="10" type="ORF">CP520_03385</name>
</gene>
<proteinExistence type="inferred from homology"/>
<dbReference type="InterPro" id="IPR005128">
    <property type="entry name" value="Acetolactate_a_deCO2ase"/>
</dbReference>
<comment type="catalytic activity">
    <reaction evidence="1 9">
        <text>(2S)-2-acetolactate + H(+) = (R)-acetoin + CO2</text>
        <dbReference type="Rhea" id="RHEA:21580"/>
        <dbReference type="ChEBI" id="CHEBI:15378"/>
        <dbReference type="ChEBI" id="CHEBI:15686"/>
        <dbReference type="ChEBI" id="CHEBI:16526"/>
        <dbReference type="ChEBI" id="CHEBI:58476"/>
        <dbReference type="EC" id="4.1.1.5"/>
    </reaction>
</comment>
<dbReference type="GO" id="GO:0045151">
    <property type="term" value="P:acetoin biosynthetic process"/>
    <property type="evidence" value="ECO:0007669"/>
    <property type="project" value="UniProtKB-UniRule"/>
</dbReference>
<protein>
    <recommendedName>
        <fullName evidence="5 9">Alpha-acetolactate decarboxylase</fullName>
        <ecNumber evidence="4 9">4.1.1.5</ecNumber>
    </recommendedName>
</protein>
<dbReference type="Proteomes" id="UP000232227">
    <property type="component" value="Chromosome"/>
</dbReference>
<keyword evidence="8 9" id="KW-0456">Lyase</keyword>
<evidence type="ECO:0000256" key="5">
    <source>
        <dbReference type="ARBA" id="ARBA00020164"/>
    </source>
</evidence>
<dbReference type="AlphaFoldDB" id="A0A291ISM4"/>
<evidence type="ECO:0000313" key="11">
    <source>
        <dbReference type="Proteomes" id="UP000232227"/>
    </source>
</evidence>
<dbReference type="Gene3D" id="3.30.1330.80">
    <property type="entry name" value="Hypothetical protein, similar to alpha- acetolactate decarboxylase, domain 2"/>
    <property type="match status" value="2"/>
</dbReference>
<dbReference type="EC" id="4.1.1.5" evidence="4 9"/>
<dbReference type="PANTHER" id="PTHR35524">
    <property type="entry name" value="ALPHA-ACETOLACTATE DECARBOXYLASE"/>
    <property type="match status" value="1"/>
</dbReference>
<dbReference type="GO" id="GO:0047605">
    <property type="term" value="F:acetolactate decarboxylase activity"/>
    <property type="evidence" value="ECO:0007669"/>
    <property type="project" value="UniProtKB-UniRule"/>
</dbReference>
<dbReference type="SUPFAM" id="SSF117856">
    <property type="entry name" value="AF0104/ALDC/Ptd012-like"/>
    <property type="match status" value="1"/>
</dbReference>
<dbReference type="CDD" id="cd17299">
    <property type="entry name" value="acetolactate_decarboxylase"/>
    <property type="match status" value="1"/>
</dbReference>
<keyword evidence="6 9" id="KW-0210">Decarboxylase</keyword>
<evidence type="ECO:0000256" key="6">
    <source>
        <dbReference type="ARBA" id="ARBA00022793"/>
    </source>
</evidence>
<evidence type="ECO:0000256" key="2">
    <source>
        <dbReference type="ARBA" id="ARBA00005170"/>
    </source>
</evidence>
<comment type="similarity">
    <text evidence="3 9">Belongs to the alpha-acetolactate decarboxylase family.</text>
</comment>
<dbReference type="Pfam" id="PF03306">
    <property type="entry name" value="AAL_decarboxy"/>
    <property type="match status" value="1"/>
</dbReference>
<evidence type="ECO:0000313" key="10">
    <source>
        <dbReference type="EMBL" id="ATG97753.1"/>
    </source>
</evidence>
<evidence type="ECO:0000256" key="3">
    <source>
        <dbReference type="ARBA" id="ARBA00007106"/>
    </source>
</evidence>
<accession>A0A291ISM4</accession>
<keyword evidence="11" id="KW-1185">Reference proteome</keyword>
<evidence type="ECO:0000256" key="9">
    <source>
        <dbReference type="PIRNR" id="PIRNR001332"/>
    </source>
</evidence>
<keyword evidence="7 9" id="KW-0005">Acetoin biosynthesis</keyword>
<comment type="pathway">
    <text evidence="2 9">Polyol metabolism; (R,R)-butane-2,3-diol biosynthesis; (R,R)-butane-2,3-diol from pyruvate: step 2/3.</text>
</comment>
<evidence type="ECO:0000256" key="8">
    <source>
        <dbReference type="ARBA" id="ARBA00023239"/>
    </source>
</evidence>
<dbReference type="KEGG" id="mlac:CP520_03385"/>
<evidence type="ECO:0000256" key="1">
    <source>
        <dbReference type="ARBA" id="ARBA00001784"/>
    </source>
</evidence>